<evidence type="ECO:0000256" key="7">
    <source>
        <dbReference type="ARBA" id="ARBA00022989"/>
    </source>
</evidence>
<comment type="similarity">
    <text evidence="3 10">Belongs to the cytochrome c oxidase bacterial subunit CtaF family.</text>
</comment>
<comment type="catalytic activity">
    <reaction evidence="9 10">
        <text>4 Fe(II)-[cytochrome c] + O2 + 8 H(+)(in) = 4 Fe(III)-[cytochrome c] + 2 H2O + 4 H(+)(out)</text>
        <dbReference type="Rhea" id="RHEA:11436"/>
        <dbReference type="Rhea" id="RHEA-COMP:10350"/>
        <dbReference type="Rhea" id="RHEA-COMP:14399"/>
        <dbReference type="ChEBI" id="CHEBI:15377"/>
        <dbReference type="ChEBI" id="CHEBI:15378"/>
        <dbReference type="ChEBI" id="CHEBI:15379"/>
        <dbReference type="ChEBI" id="CHEBI:29033"/>
        <dbReference type="ChEBI" id="CHEBI:29034"/>
        <dbReference type="EC" id="7.1.1.9"/>
    </reaction>
</comment>
<dbReference type="GO" id="GO:0016491">
    <property type="term" value="F:oxidoreductase activity"/>
    <property type="evidence" value="ECO:0007669"/>
    <property type="project" value="UniProtKB-KW"/>
</dbReference>
<evidence type="ECO:0000256" key="5">
    <source>
        <dbReference type="ARBA" id="ARBA00022692"/>
    </source>
</evidence>
<dbReference type="EMBL" id="UFYA01000001">
    <property type="protein sequence ID" value="STD09966.1"/>
    <property type="molecule type" value="Genomic_DNA"/>
</dbReference>
<dbReference type="GO" id="GO:0004129">
    <property type="term" value="F:cytochrome-c oxidase activity"/>
    <property type="evidence" value="ECO:0007669"/>
    <property type="project" value="UniProtKB-EC"/>
</dbReference>
<evidence type="ECO:0000256" key="6">
    <source>
        <dbReference type="ARBA" id="ARBA00022967"/>
    </source>
</evidence>
<evidence type="ECO:0000256" key="2">
    <source>
        <dbReference type="ARBA" id="ARBA00004651"/>
    </source>
</evidence>
<evidence type="ECO:0000256" key="3">
    <source>
        <dbReference type="ARBA" id="ARBA00006870"/>
    </source>
</evidence>
<sequence length="135" mass="14885">MREVSNVFTLMAIFFLPIAVIYTFWTNATGQIEWTGSVALWLLCIMSLMGTFGLRSASKKLDEDPADNPRAEIAEAAGDYGFFSPGSGWPVFLAFGATTVFAGLAIGWWMFIIGVVFSIVALLGWCFEYFRGDVI</sequence>
<feature type="transmembrane region" description="Helical" evidence="11">
    <location>
        <begin position="7"/>
        <end position="25"/>
    </location>
</feature>
<keyword evidence="12" id="KW-0560">Oxidoreductase</keyword>
<feature type="transmembrane region" description="Helical" evidence="11">
    <location>
        <begin position="37"/>
        <end position="54"/>
    </location>
</feature>
<evidence type="ECO:0000313" key="12">
    <source>
        <dbReference type="EMBL" id="STD09966.1"/>
    </source>
</evidence>
<evidence type="ECO:0000256" key="4">
    <source>
        <dbReference type="ARBA" id="ARBA00022475"/>
    </source>
</evidence>
<dbReference type="Pfam" id="PF12270">
    <property type="entry name" value="Cyt_c_ox_IV"/>
    <property type="match status" value="1"/>
</dbReference>
<dbReference type="InterPro" id="IPR021050">
    <property type="entry name" value="Cyt_c_oxidase_su4_actinobac"/>
</dbReference>
<evidence type="ECO:0000256" key="1">
    <source>
        <dbReference type="ARBA" id="ARBA00002536"/>
    </source>
</evidence>
<keyword evidence="5 11" id="KW-0812">Transmembrane</keyword>
<feature type="transmembrane region" description="Helical" evidence="11">
    <location>
        <begin position="108"/>
        <end position="130"/>
    </location>
</feature>
<comment type="subunit">
    <text evidence="10">Associates with subunits I, II and III to form cytochrome c oxidase.</text>
</comment>
<reference evidence="12 13" key="1">
    <citation type="submission" date="2018-06" db="EMBL/GenBank/DDBJ databases">
        <authorList>
            <consortium name="Pathogen Informatics"/>
            <person name="Doyle S."/>
        </authorList>
    </citation>
    <scope>NUCLEOTIDE SEQUENCE [LARGE SCALE GENOMIC DNA]</scope>
    <source>
        <strain evidence="12 13">NCTC7915</strain>
    </source>
</reference>
<dbReference type="EC" id="7.1.1.9" evidence="10"/>
<gene>
    <name evidence="12" type="primary">ctaF</name>
    <name evidence="12" type="ORF">NCTC7915_01273</name>
</gene>
<proteinExistence type="inferred from homology"/>
<dbReference type="GO" id="GO:0022900">
    <property type="term" value="P:electron transport chain"/>
    <property type="evidence" value="ECO:0007669"/>
    <property type="project" value="InterPro"/>
</dbReference>
<protein>
    <recommendedName>
        <fullName evidence="10">Cytochrome c oxidase polypeptide 4</fullName>
        <ecNumber evidence="10">7.1.1.9</ecNumber>
    </recommendedName>
    <alternativeName>
        <fullName evidence="10">Cytochrome aa3 subunit 4</fullName>
    </alternativeName>
    <alternativeName>
        <fullName evidence="10">Cytochrome c oxidase polypeptide IV</fullName>
    </alternativeName>
</protein>
<dbReference type="AlphaFoldDB" id="A0AA46H0I8"/>
<dbReference type="Proteomes" id="UP000254118">
    <property type="component" value="Unassembled WGS sequence"/>
</dbReference>
<organism evidence="12 13">
    <name type="scientific">Dermatophilus congolensis</name>
    <dbReference type="NCBI Taxonomy" id="1863"/>
    <lineage>
        <taxon>Bacteria</taxon>
        <taxon>Bacillati</taxon>
        <taxon>Actinomycetota</taxon>
        <taxon>Actinomycetes</taxon>
        <taxon>Micrococcales</taxon>
        <taxon>Dermatophilaceae</taxon>
        <taxon>Dermatophilus</taxon>
    </lineage>
</organism>
<comment type="subcellular location">
    <subcellularLocation>
        <location evidence="2">Cell membrane</location>
        <topology evidence="2">Multi-pass membrane protein</topology>
    </subcellularLocation>
</comment>
<evidence type="ECO:0000313" key="13">
    <source>
        <dbReference type="Proteomes" id="UP000254118"/>
    </source>
</evidence>
<dbReference type="GO" id="GO:0005886">
    <property type="term" value="C:plasma membrane"/>
    <property type="evidence" value="ECO:0007669"/>
    <property type="project" value="UniProtKB-SubCell"/>
</dbReference>
<accession>A0AA46H0I8</accession>
<evidence type="ECO:0000256" key="8">
    <source>
        <dbReference type="ARBA" id="ARBA00023136"/>
    </source>
</evidence>
<keyword evidence="4 10" id="KW-1003">Cell membrane</keyword>
<evidence type="ECO:0000256" key="9">
    <source>
        <dbReference type="ARBA" id="ARBA00047816"/>
    </source>
</evidence>
<dbReference type="PIRSF" id="PIRSF017385">
    <property type="entry name" value="CtaF"/>
    <property type="match status" value="1"/>
</dbReference>
<keyword evidence="8 10" id="KW-0472">Membrane</keyword>
<feature type="transmembrane region" description="Helical" evidence="11">
    <location>
        <begin position="80"/>
        <end position="102"/>
    </location>
</feature>
<comment type="caution">
    <text evidence="12">The sequence shown here is derived from an EMBL/GenBank/DDBJ whole genome shotgun (WGS) entry which is preliminary data.</text>
</comment>
<keyword evidence="7 11" id="KW-1133">Transmembrane helix</keyword>
<keyword evidence="6 10" id="KW-1278">Translocase</keyword>
<dbReference type="RefSeq" id="WP_115030695.1">
    <property type="nucleotide sequence ID" value="NZ_JAAFNO010000001.1"/>
</dbReference>
<evidence type="ECO:0000256" key="10">
    <source>
        <dbReference type="PIRNR" id="PIRNR017385"/>
    </source>
</evidence>
<name>A0AA46H0I8_9MICO</name>
<evidence type="ECO:0000256" key="11">
    <source>
        <dbReference type="SAM" id="Phobius"/>
    </source>
</evidence>
<comment type="function">
    <text evidence="1 10">Part of cytochrome c oxidase, its function is unknown.</text>
</comment>